<dbReference type="OrthoDB" id="525686at2759"/>
<feature type="compositionally biased region" description="Basic and acidic residues" evidence="6">
    <location>
        <begin position="238"/>
        <end position="251"/>
    </location>
</feature>
<dbReference type="AlphaFoldDB" id="A0A835XXF9"/>
<evidence type="ECO:0000256" key="6">
    <source>
        <dbReference type="SAM" id="MobiDB-lite"/>
    </source>
</evidence>
<feature type="transmembrane region" description="Helical" evidence="7">
    <location>
        <begin position="107"/>
        <end position="131"/>
    </location>
</feature>
<evidence type="ECO:0000256" key="4">
    <source>
        <dbReference type="ARBA" id="ARBA00022989"/>
    </source>
</evidence>
<dbReference type="PANTHER" id="PTHR31621">
    <property type="entry name" value="PROTEIN DMP3"/>
    <property type="match status" value="1"/>
</dbReference>
<dbReference type="Proteomes" id="UP000612055">
    <property type="component" value="Unassembled WGS sequence"/>
</dbReference>
<feature type="region of interest" description="Disordered" evidence="6">
    <location>
        <begin position="181"/>
        <end position="291"/>
    </location>
</feature>
<dbReference type="InterPro" id="IPR007770">
    <property type="entry name" value="DMP"/>
</dbReference>
<reference evidence="8" key="1">
    <citation type="journal article" date="2020" name="bioRxiv">
        <title>Comparative genomics of Chlamydomonas.</title>
        <authorList>
            <person name="Craig R.J."/>
            <person name="Hasan A.R."/>
            <person name="Ness R.W."/>
            <person name="Keightley P.D."/>
        </authorList>
    </citation>
    <scope>NUCLEOTIDE SEQUENCE</scope>
    <source>
        <strain evidence="8">CCAP 11/70</strain>
    </source>
</reference>
<protein>
    <submittedName>
        <fullName evidence="8">Uncharacterized protein</fullName>
    </submittedName>
</protein>
<dbReference type="GO" id="GO:0010256">
    <property type="term" value="P:endomembrane system organization"/>
    <property type="evidence" value="ECO:0007669"/>
    <property type="project" value="TreeGrafter"/>
</dbReference>
<comment type="subcellular location">
    <subcellularLocation>
        <location evidence="1">Membrane</location>
        <topology evidence="1">Multi-pass membrane protein</topology>
    </subcellularLocation>
</comment>
<feature type="transmembrane region" description="Helical" evidence="7">
    <location>
        <begin position="69"/>
        <end position="86"/>
    </location>
</feature>
<feature type="transmembrane region" description="Helical" evidence="7">
    <location>
        <begin position="143"/>
        <end position="163"/>
    </location>
</feature>
<feature type="transmembrane region" description="Helical" evidence="7">
    <location>
        <begin position="39"/>
        <end position="57"/>
    </location>
</feature>
<evidence type="ECO:0000256" key="1">
    <source>
        <dbReference type="ARBA" id="ARBA00004141"/>
    </source>
</evidence>
<dbReference type="EMBL" id="JAEHOE010000064">
    <property type="protein sequence ID" value="KAG2490176.1"/>
    <property type="molecule type" value="Genomic_DNA"/>
</dbReference>
<proteinExistence type="inferred from homology"/>
<comment type="similarity">
    <text evidence="2">Belongs to the plant DMP1 protein family.</text>
</comment>
<evidence type="ECO:0000256" key="3">
    <source>
        <dbReference type="ARBA" id="ARBA00022692"/>
    </source>
</evidence>
<dbReference type="GO" id="GO:0016020">
    <property type="term" value="C:membrane"/>
    <property type="evidence" value="ECO:0007669"/>
    <property type="project" value="UniProtKB-SubCell"/>
</dbReference>
<feature type="compositionally biased region" description="Polar residues" evidence="6">
    <location>
        <begin position="218"/>
        <end position="233"/>
    </location>
</feature>
<dbReference type="Pfam" id="PF05078">
    <property type="entry name" value="DUF679"/>
    <property type="match status" value="1"/>
</dbReference>
<sequence>MDAITRISYYFPTHTLTIFQILANLVINDSPKCEDQERSLIIAMLVLFAIACFFSSFTDTYTATNGQKYWVLIMPFYGPLCFSLPTDEDKDRVYDYYYLKIRDYVHAVLATAAFLLIMLFTNPTCMCIFPDPAANGTSQFSDAVVRTVPVVVALLIGMMMICLGPPRQMLGFQNVPETCPIPERQLNSNPMYAGSQGDYPPTIPEGDEDEEGGPPLSKSHSTDNPGLSVSKSSAIRGGGERQPRESYHSEYRQSMQQGRHSQRQFDMPPSKSANYEGGYGGGGGGGGGYRD</sequence>
<accession>A0A835XXF9</accession>
<dbReference type="GO" id="GO:0005737">
    <property type="term" value="C:cytoplasm"/>
    <property type="evidence" value="ECO:0007669"/>
    <property type="project" value="UniProtKB-ARBA"/>
</dbReference>
<evidence type="ECO:0000256" key="2">
    <source>
        <dbReference type="ARBA" id="ARBA00008707"/>
    </source>
</evidence>
<keyword evidence="3 7" id="KW-0812">Transmembrane</keyword>
<feature type="transmembrane region" description="Helical" evidence="7">
    <location>
        <begin position="6"/>
        <end position="27"/>
    </location>
</feature>
<evidence type="ECO:0000313" key="8">
    <source>
        <dbReference type="EMBL" id="KAG2490176.1"/>
    </source>
</evidence>
<evidence type="ECO:0000313" key="9">
    <source>
        <dbReference type="Proteomes" id="UP000612055"/>
    </source>
</evidence>
<organism evidence="8 9">
    <name type="scientific">Edaphochlamys debaryana</name>
    <dbReference type="NCBI Taxonomy" id="47281"/>
    <lineage>
        <taxon>Eukaryota</taxon>
        <taxon>Viridiplantae</taxon>
        <taxon>Chlorophyta</taxon>
        <taxon>core chlorophytes</taxon>
        <taxon>Chlorophyceae</taxon>
        <taxon>CS clade</taxon>
        <taxon>Chlamydomonadales</taxon>
        <taxon>Chlamydomonadales incertae sedis</taxon>
        <taxon>Edaphochlamys</taxon>
    </lineage>
</organism>
<name>A0A835XXF9_9CHLO</name>
<comment type="caution">
    <text evidence="8">The sequence shown here is derived from an EMBL/GenBank/DDBJ whole genome shotgun (WGS) entry which is preliminary data.</text>
</comment>
<keyword evidence="5 7" id="KW-0472">Membrane</keyword>
<feature type="compositionally biased region" description="Gly residues" evidence="6">
    <location>
        <begin position="277"/>
        <end position="291"/>
    </location>
</feature>
<gene>
    <name evidence="8" type="ORF">HYH03_011305</name>
</gene>
<dbReference type="PANTHER" id="PTHR31621:SF37">
    <property type="entry name" value="OS01G0882400 PROTEIN"/>
    <property type="match status" value="1"/>
</dbReference>
<keyword evidence="4 7" id="KW-1133">Transmembrane helix</keyword>
<keyword evidence="9" id="KW-1185">Reference proteome</keyword>
<evidence type="ECO:0000256" key="5">
    <source>
        <dbReference type="ARBA" id="ARBA00023136"/>
    </source>
</evidence>
<evidence type="ECO:0000256" key="7">
    <source>
        <dbReference type="SAM" id="Phobius"/>
    </source>
</evidence>